<comment type="caution">
    <text evidence="1">The sequence shown here is derived from an EMBL/GenBank/DDBJ whole genome shotgun (WGS) entry which is preliminary data.</text>
</comment>
<evidence type="ECO:0000313" key="2">
    <source>
        <dbReference type="Proteomes" id="UP001164929"/>
    </source>
</evidence>
<name>A0AAD6Q015_9ROSI</name>
<gene>
    <name evidence="1" type="ORF">NC653_030228</name>
</gene>
<dbReference type="EMBL" id="JAQIZT010000013">
    <property type="protein sequence ID" value="KAJ6974092.1"/>
    <property type="molecule type" value="Genomic_DNA"/>
</dbReference>
<sequence>MSMELTVHRLPIAQQMDPHVEAKDSFLTAPSMSSQPSSHTKIELLFCVGEFLLSTSLLGKYDLILLWTECGFELVFKTDIEAEDSFLAAPSISSQPSSSEFLSSTSLPGKYDLILLWTECGFELVFKTGFSGVIKSTMFKSSPFIGSKGGMSFSETGSLPAPQKHQPLQSIAFLSKNRDVVLLFPSNTRNQSTNFTRNQNRKKEKLVLET</sequence>
<dbReference type="AlphaFoldDB" id="A0AAD6Q015"/>
<keyword evidence="2" id="KW-1185">Reference proteome</keyword>
<reference evidence="1" key="1">
    <citation type="journal article" date="2023" name="Mol. Ecol. Resour.">
        <title>Chromosome-level genome assembly of a triploid poplar Populus alba 'Berolinensis'.</title>
        <authorList>
            <person name="Chen S."/>
            <person name="Yu Y."/>
            <person name="Wang X."/>
            <person name="Wang S."/>
            <person name="Zhang T."/>
            <person name="Zhou Y."/>
            <person name="He R."/>
            <person name="Meng N."/>
            <person name="Wang Y."/>
            <person name="Liu W."/>
            <person name="Liu Z."/>
            <person name="Liu J."/>
            <person name="Guo Q."/>
            <person name="Huang H."/>
            <person name="Sederoff R.R."/>
            <person name="Wang G."/>
            <person name="Qu G."/>
            <person name="Chen S."/>
        </authorList>
    </citation>
    <scope>NUCLEOTIDE SEQUENCE</scope>
    <source>
        <strain evidence="1">SC-2020</strain>
    </source>
</reference>
<accession>A0AAD6Q015</accession>
<proteinExistence type="predicted"/>
<evidence type="ECO:0000313" key="1">
    <source>
        <dbReference type="EMBL" id="KAJ6974092.1"/>
    </source>
</evidence>
<organism evidence="1 2">
    <name type="scientific">Populus alba x Populus x berolinensis</name>
    <dbReference type="NCBI Taxonomy" id="444605"/>
    <lineage>
        <taxon>Eukaryota</taxon>
        <taxon>Viridiplantae</taxon>
        <taxon>Streptophyta</taxon>
        <taxon>Embryophyta</taxon>
        <taxon>Tracheophyta</taxon>
        <taxon>Spermatophyta</taxon>
        <taxon>Magnoliopsida</taxon>
        <taxon>eudicotyledons</taxon>
        <taxon>Gunneridae</taxon>
        <taxon>Pentapetalae</taxon>
        <taxon>rosids</taxon>
        <taxon>fabids</taxon>
        <taxon>Malpighiales</taxon>
        <taxon>Salicaceae</taxon>
        <taxon>Saliceae</taxon>
        <taxon>Populus</taxon>
    </lineage>
</organism>
<protein>
    <submittedName>
        <fullName evidence="1">Uncharacterized protein</fullName>
    </submittedName>
</protein>
<dbReference type="Proteomes" id="UP001164929">
    <property type="component" value="Chromosome 13"/>
</dbReference>